<dbReference type="OrthoDB" id="5150675at2759"/>
<evidence type="ECO:0000313" key="1">
    <source>
        <dbReference type="EMBL" id="PTB79896.1"/>
    </source>
</evidence>
<dbReference type="EMBL" id="KZ679127">
    <property type="protein sequence ID" value="PTB79896.1"/>
    <property type="molecule type" value="Genomic_DNA"/>
</dbReference>
<dbReference type="Proteomes" id="UP000240760">
    <property type="component" value="Unassembled WGS sequence"/>
</dbReference>
<accession>A0A2T4CEC0</accession>
<gene>
    <name evidence="1" type="ORF">M440DRAFT_1105914</name>
</gene>
<dbReference type="AlphaFoldDB" id="A0A2T4CEC0"/>
<reference evidence="1 2" key="1">
    <citation type="submission" date="2016-07" db="EMBL/GenBank/DDBJ databases">
        <title>Multiple horizontal gene transfer events from other fungi enriched the ability of initially mycotrophic Trichoderma (Ascomycota) to feed on dead plant biomass.</title>
        <authorList>
            <consortium name="DOE Joint Genome Institute"/>
            <person name="Aerts A."/>
            <person name="Atanasova L."/>
            <person name="Chenthamara K."/>
            <person name="Zhang J."/>
            <person name="Grujic M."/>
            <person name="Henrissat B."/>
            <person name="Kuo A."/>
            <person name="Salamov A."/>
            <person name="Lipzen A."/>
            <person name="Labutti K."/>
            <person name="Barry K."/>
            <person name="Miao Y."/>
            <person name="Rahimi M.J."/>
            <person name="Shen Q."/>
            <person name="Grigoriev I.V."/>
            <person name="Kubicek C.P."/>
            <person name="Druzhinina I.S."/>
        </authorList>
    </citation>
    <scope>NUCLEOTIDE SEQUENCE [LARGE SCALE GENOMIC DNA]</scope>
    <source>
        <strain evidence="1 2">ATCC 18648</strain>
    </source>
</reference>
<proteinExistence type="predicted"/>
<keyword evidence="2" id="KW-1185">Reference proteome</keyword>
<protein>
    <submittedName>
        <fullName evidence="1">Uncharacterized protein</fullName>
    </submittedName>
</protein>
<organism evidence="1 2">
    <name type="scientific">Trichoderma longibrachiatum ATCC 18648</name>
    <dbReference type="NCBI Taxonomy" id="983965"/>
    <lineage>
        <taxon>Eukaryota</taxon>
        <taxon>Fungi</taxon>
        <taxon>Dikarya</taxon>
        <taxon>Ascomycota</taxon>
        <taxon>Pezizomycotina</taxon>
        <taxon>Sordariomycetes</taxon>
        <taxon>Hypocreomycetidae</taxon>
        <taxon>Hypocreales</taxon>
        <taxon>Hypocreaceae</taxon>
        <taxon>Trichoderma</taxon>
    </lineage>
</organism>
<evidence type="ECO:0000313" key="2">
    <source>
        <dbReference type="Proteomes" id="UP000240760"/>
    </source>
</evidence>
<name>A0A2T4CEC0_TRILO</name>
<sequence>MASTATKQTPPSFVGTSKVVETSYPVCNWRSVGCAATRMNDSTDWDILAHRQRPVRFPSLISRDDFLWWCPRRLGNLGKC</sequence>